<gene>
    <name evidence="2" type="ORF">GCM10023200_51090</name>
</gene>
<dbReference type="InterPro" id="IPR007278">
    <property type="entry name" value="DUF397"/>
</dbReference>
<name>A0ABP9CAZ8_9PSEU</name>
<evidence type="ECO:0000259" key="1">
    <source>
        <dbReference type="Pfam" id="PF04149"/>
    </source>
</evidence>
<dbReference type="EMBL" id="BAABHO010000056">
    <property type="protein sequence ID" value="GAA4807234.1"/>
    <property type="molecule type" value="Genomic_DNA"/>
</dbReference>
<sequence>MPESAHVREILGEGPGEVRWRKSRRSNPKGNCVEVAPLPDGGVAVRNSRHRDGPVLVYTRAEMTAFLLGAKDGDFDDLLAEGA</sequence>
<protein>
    <submittedName>
        <fullName evidence="2">DUF397 domain-containing protein</fullName>
    </submittedName>
</protein>
<reference evidence="3" key="1">
    <citation type="journal article" date="2019" name="Int. J. Syst. Evol. Microbiol.">
        <title>The Global Catalogue of Microorganisms (GCM) 10K type strain sequencing project: providing services to taxonomists for standard genome sequencing and annotation.</title>
        <authorList>
            <consortium name="The Broad Institute Genomics Platform"/>
            <consortium name="The Broad Institute Genome Sequencing Center for Infectious Disease"/>
            <person name="Wu L."/>
            <person name="Ma J."/>
        </authorList>
    </citation>
    <scope>NUCLEOTIDE SEQUENCE [LARGE SCALE GENOMIC DNA]</scope>
    <source>
        <strain evidence="3">JCM 17979</strain>
    </source>
</reference>
<organism evidence="2 3">
    <name type="scientific">Actinomycetospora chlora</name>
    <dbReference type="NCBI Taxonomy" id="663608"/>
    <lineage>
        <taxon>Bacteria</taxon>
        <taxon>Bacillati</taxon>
        <taxon>Actinomycetota</taxon>
        <taxon>Actinomycetes</taxon>
        <taxon>Pseudonocardiales</taxon>
        <taxon>Pseudonocardiaceae</taxon>
        <taxon>Actinomycetospora</taxon>
    </lineage>
</organism>
<keyword evidence="3" id="KW-1185">Reference proteome</keyword>
<dbReference type="RefSeq" id="WP_345422544.1">
    <property type="nucleotide sequence ID" value="NZ_BAABHO010000056.1"/>
</dbReference>
<proteinExistence type="predicted"/>
<evidence type="ECO:0000313" key="2">
    <source>
        <dbReference type="EMBL" id="GAA4807234.1"/>
    </source>
</evidence>
<dbReference type="Proteomes" id="UP001500928">
    <property type="component" value="Unassembled WGS sequence"/>
</dbReference>
<comment type="caution">
    <text evidence="2">The sequence shown here is derived from an EMBL/GenBank/DDBJ whole genome shotgun (WGS) entry which is preliminary data.</text>
</comment>
<dbReference type="Pfam" id="PF04149">
    <property type="entry name" value="DUF397"/>
    <property type="match status" value="1"/>
</dbReference>
<accession>A0ABP9CAZ8</accession>
<feature type="domain" description="DUF397" evidence="1">
    <location>
        <begin position="19"/>
        <end position="71"/>
    </location>
</feature>
<evidence type="ECO:0000313" key="3">
    <source>
        <dbReference type="Proteomes" id="UP001500928"/>
    </source>
</evidence>